<dbReference type="InterPro" id="IPR017080">
    <property type="entry name" value="UCP036990_CBS_BON"/>
</dbReference>
<dbReference type="Gene3D" id="3.30.1340.30">
    <property type="match status" value="1"/>
</dbReference>
<dbReference type="SMART" id="SM00116">
    <property type="entry name" value="CBS"/>
    <property type="match status" value="2"/>
</dbReference>
<dbReference type="InterPro" id="IPR000644">
    <property type="entry name" value="CBS_dom"/>
</dbReference>
<gene>
    <name evidence="5" type="ORF">OG549_03690</name>
</gene>
<dbReference type="Pfam" id="PF04972">
    <property type="entry name" value="BON"/>
    <property type="match status" value="1"/>
</dbReference>
<dbReference type="EMBL" id="CP108318">
    <property type="protein sequence ID" value="WTW59813.1"/>
    <property type="molecule type" value="Genomic_DNA"/>
</dbReference>
<dbReference type="PROSITE" id="PS51371">
    <property type="entry name" value="CBS"/>
    <property type="match status" value="2"/>
</dbReference>
<evidence type="ECO:0000256" key="2">
    <source>
        <dbReference type="PROSITE-ProRule" id="PRU00703"/>
    </source>
</evidence>
<feature type="domain" description="CBS" evidence="4">
    <location>
        <begin position="12"/>
        <end position="70"/>
    </location>
</feature>
<dbReference type="Pfam" id="PF00571">
    <property type="entry name" value="CBS"/>
    <property type="match status" value="2"/>
</dbReference>
<accession>A0AAU2UXX8</accession>
<organism evidence="5">
    <name type="scientific">Streptomyces sp. NBC_00003</name>
    <dbReference type="NCBI Taxonomy" id="2903608"/>
    <lineage>
        <taxon>Bacteria</taxon>
        <taxon>Bacillati</taxon>
        <taxon>Actinomycetota</taxon>
        <taxon>Actinomycetes</taxon>
        <taxon>Kitasatosporales</taxon>
        <taxon>Streptomycetaceae</taxon>
        <taxon>Streptomyces</taxon>
    </lineage>
</organism>
<keyword evidence="1 2" id="KW-0129">CBS domain</keyword>
<feature type="domain" description="CBS" evidence="4">
    <location>
        <begin position="92"/>
        <end position="148"/>
    </location>
</feature>
<evidence type="ECO:0000256" key="1">
    <source>
        <dbReference type="ARBA" id="ARBA00023122"/>
    </source>
</evidence>
<name>A0AAU2UXX8_9ACTN</name>
<evidence type="ECO:0000259" key="3">
    <source>
        <dbReference type="PROSITE" id="PS50914"/>
    </source>
</evidence>
<dbReference type="PANTHER" id="PTHR43080:SF29">
    <property type="entry name" value="OS02G0818000 PROTEIN"/>
    <property type="match status" value="1"/>
</dbReference>
<reference evidence="5" key="1">
    <citation type="submission" date="2022-10" db="EMBL/GenBank/DDBJ databases">
        <title>The complete genomes of actinobacterial strains from the NBC collection.</title>
        <authorList>
            <person name="Joergensen T.S."/>
            <person name="Alvarez Arevalo M."/>
            <person name="Sterndorff E.B."/>
            <person name="Faurdal D."/>
            <person name="Vuksanovic O."/>
            <person name="Mourched A.-S."/>
            <person name="Charusanti P."/>
            <person name="Shaw S."/>
            <person name="Blin K."/>
            <person name="Weber T."/>
        </authorList>
    </citation>
    <scope>NUCLEOTIDE SEQUENCE</scope>
    <source>
        <strain evidence="5">NBC_00003</strain>
    </source>
</reference>
<protein>
    <submittedName>
        <fullName evidence="5">CBS domain-containing protein</fullName>
    </submittedName>
</protein>
<sequence length="218" mass="23297">MISSPHTVSDVMTHTVVSVGREAAFKEIVELMRQWRVSSLPVVEGEGRVIGVVSEADLLPKEEFRDSDPSLLPMRRVSDVAKAGALTAGELMTAPAVTVHADATLAQAARTMTLRKVKRLPVVDRLGVLEGVVSRSDLLKVFLRSDAELAAEVNQSVVAILFPNQAVSASVQDGVVTFRGPVRDRNLVPVAARLAHAVEGVVDVRMDLTAPAAPPPSR</sequence>
<dbReference type="Gene3D" id="3.10.580.10">
    <property type="entry name" value="CBS-domain"/>
    <property type="match status" value="1"/>
</dbReference>
<dbReference type="InterPro" id="IPR051257">
    <property type="entry name" value="Diverse_CBS-Domain"/>
</dbReference>
<feature type="domain" description="BON" evidence="3">
    <location>
        <begin position="145"/>
        <end position="212"/>
    </location>
</feature>
<dbReference type="AlphaFoldDB" id="A0AAU2UXX8"/>
<evidence type="ECO:0000259" key="4">
    <source>
        <dbReference type="PROSITE" id="PS51371"/>
    </source>
</evidence>
<evidence type="ECO:0000313" key="5">
    <source>
        <dbReference type="EMBL" id="WTW59813.1"/>
    </source>
</evidence>
<dbReference type="InterPro" id="IPR046342">
    <property type="entry name" value="CBS_dom_sf"/>
</dbReference>
<dbReference type="InterPro" id="IPR007055">
    <property type="entry name" value="BON_dom"/>
</dbReference>
<dbReference type="SUPFAM" id="SSF54631">
    <property type="entry name" value="CBS-domain pair"/>
    <property type="match status" value="1"/>
</dbReference>
<dbReference type="CDD" id="cd04586">
    <property type="entry name" value="CBS_pair_BON_assoc"/>
    <property type="match status" value="1"/>
</dbReference>
<dbReference type="PANTHER" id="PTHR43080">
    <property type="entry name" value="CBS DOMAIN-CONTAINING PROTEIN CBSX3, MITOCHONDRIAL"/>
    <property type="match status" value="1"/>
</dbReference>
<dbReference type="PIRSF" id="PIRSF036990">
    <property type="entry name" value="UCP036990_CBS_BON"/>
    <property type="match status" value="1"/>
</dbReference>
<proteinExistence type="predicted"/>
<dbReference type="PROSITE" id="PS50914">
    <property type="entry name" value="BON"/>
    <property type="match status" value="1"/>
</dbReference>